<dbReference type="Pfam" id="PF06271">
    <property type="entry name" value="RDD"/>
    <property type="match status" value="1"/>
</dbReference>
<dbReference type="InterPro" id="IPR051791">
    <property type="entry name" value="Pra-immunoreactive"/>
</dbReference>
<dbReference type="GO" id="GO:0005886">
    <property type="term" value="C:plasma membrane"/>
    <property type="evidence" value="ECO:0007669"/>
    <property type="project" value="UniProtKB-SubCell"/>
</dbReference>
<name>A0A381S4S3_9ZZZZ</name>
<dbReference type="PANTHER" id="PTHR36115">
    <property type="entry name" value="PROLINE-RICH ANTIGEN HOMOLOG-RELATED"/>
    <property type="match status" value="1"/>
</dbReference>
<reference evidence="8" key="1">
    <citation type="submission" date="2018-05" db="EMBL/GenBank/DDBJ databases">
        <authorList>
            <person name="Lanie J.A."/>
            <person name="Ng W.-L."/>
            <person name="Kazmierczak K.M."/>
            <person name="Andrzejewski T.M."/>
            <person name="Davidsen T.M."/>
            <person name="Wayne K.J."/>
            <person name="Tettelin H."/>
            <person name="Glass J.I."/>
            <person name="Rusch D."/>
            <person name="Podicherti R."/>
            <person name="Tsui H.-C.T."/>
            <person name="Winkler M.E."/>
        </authorList>
    </citation>
    <scope>NUCLEOTIDE SEQUENCE</scope>
</reference>
<evidence type="ECO:0000256" key="5">
    <source>
        <dbReference type="ARBA" id="ARBA00023136"/>
    </source>
</evidence>
<evidence type="ECO:0000256" key="6">
    <source>
        <dbReference type="SAM" id="Phobius"/>
    </source>
</evidence>
<feature type="transmembrane region" description="Helical" evidence="6">
    <location>
        <begin position="25"/>
        <end position="53"/>
    </location>
</feature>
<keyword evidence="4 6" id="KW-1133">Transmembrane helix</keyword>
<feature type="transmembrane region" description="Helical" evidence="6">
    <location>
        <begin position="65"/>
        <end position="87"/>
    </location>
</feature>
<dbReference type="InterPro" id="IPR010432">
    <property type="entry name" value="RDD"/>
</dbReference>
<dbReference type="AlphaFoldDB" id="A0A381S4S3"/>
<evidence type="ECO:0000313" key="8">
    <source>
        <dbReference type="EMBL" id="SUZ98439.1"/>
    </source>
</evidence>
<keyword evidence="5 6" id="KW-0472">Membrane</keyword>
<evidence type="ECO:0000256" key="3">
    <source>
        <dbReference type="ARBA" id="ARBA00022692"/>
    </source>
</evidence>
<dbReference type="EMBL" id="UINC01002604">
    <property type="protein sequence ID" value="SUZ98439.1"/>
    <property type="molecule type" value="Genomic_DNA"/>
</dbReference>
<comment type="subcellular location">
    <subcellularLocation>
        <location evidence="1">Cell membrane</location>
        <topology evidence="1">Multi-pass membrane protein</topology>
    </subcellularLocation>
</comment>
<proteinExistence type="predicted"/>
<gene>
    <name evidence="8" type="ORF">METZ01_LOCUS51293</name>
</gene>
<sequence length="183" mass="19292">MADLDDSSNEEAAVDQKPAGYGKRALGAIIDFLIVAVIYGVPTVVFFIGLVSAGNASDKGEPTTTAANMMMILGGVGGLAALVWAIWLFGYRQGVTSTTPGKRAAGTRLTRIGTGEAPGGGIGVGRILVPWLISSATAGVYVIIDYLWPLWDDHKQRVSDKLFKTQVVLDDRPATPAQFNPIS</sequence>
<organism evidence="8">
    <name type="scientific">marine metagenome</name>
    <dbReference type="NCBI Taxonomy" id="408172"/>
    <lineage>
        <taxon>unclassified sequences</taxon>
        <taxon>metagenomes</taxon>
        <taxon>ecological metagenomes</taxon>
    </lineage>
</organism>
<feature type="domain" description="RDD" evidence="7">
    <location>
        <begin position="19"/>
        <end position="162"/>
    </location>
</feature>
<keyword evidence="3 6" id="KW-0812">Transmembrane</keyword>
<keyword evidence="2" id="KW-1003">Cell membrane</keyword>
<evidence type="ECO:0000259" key="7">
    <source>
        <dbReference type="Pfam" id="PF06271"/>
    </source>
</evidence>
<feature type="transmembrane region" description="Helical" evidence="6">
    <location>
        <begin position="128"/>
        <end position="148"/>
    </location>
</feature>
<evidence type="ECO:0000256" key="1">
    <source>
        <dbReference type="ARBA" id="ARBA00004651"/>
    </source>
</evidence>
<evidence type="ECO:0000256" key="4">
    <source>
        <dbReference type="ARBA" id="ARBA00022989"/>
    </source>
</evidence>
<accession>A0A381S4S3</accession>
<protein>
    <recommendedName>
        <fullName evidence="7">RDD domain-containing protein</fullName>
    </recommendedName>
</protein>
<evidence type="ECO:0000256" key="2">
    <source>
        <dbReference type="ARBA" id="ARBA00022475"/>
    </source>
</evidence>